<sequence length="123" mass="13361">MANASTPSPATHLSLASRAYLSFTSSLRPQAPTSTSRTQTRHNDPQVLSGSDGVLRMWSVRDGTAVQDLPTGQMGVWQVAFSGRWCVAASNRDNQTMLYAWDFGVDGDEAHGEIDEDDNDDAE</sequence>
<organism evidence="2 3">
    <name type="scientific">Coniophora puteana (strain RWD-64-598)</name>
    <name type="common">Brown rot fungus</name>
    <dbReference type="NCBI Taxonomy" id="741705"/>
    <lineage>
        <taxon>Eukaryota</taxon>
        <taxon>Fungi</taxon>
        <taxon>Dikarya</taxon>
        <taxon>Basidiomycota</taxon>
        <taxon>Agaricomycotina</taxon>
        <taxon>Agaricomycetes</taxon>
        <taxon>Agaricomycetidae</taxon>
        <taxon>Boletales</taxon>
        <taxon>Coniophorineae</taxon>
        <taxon>Coniophoraceae</taxon>
        <taxon>Coniophora</taxon>
    </lineage>
</organism>
<dbReference type="KEGG" id="cput:CONPUDRAFT_162124"/>
<dbReference type="OrthoDB" id="190105at2759"/>
<dbReference type="SUPFAM" id="SSF50998">
    <property type="entry name" value="Quinoprotein alcohol dehydrogenase-like"/>
    <property type="match status" value="1"/>
</dbReference>
<reference evidence="3" key="1">
    <citation type="journal article" date="2012" name="Science">
        <title>The Paleozoic origin of enzymatic lignin decomposition reconstructed from 31 fungal genomes.</title>
        <authorList>
            <person name="Floudas D."/>
            <person name="Binder M."/>
            <person name="Riley R."/>
            <person name="Barry K."/>
            <person name="Blanchette R.A."/>
            <person name="Henrissat B."/>
            <person name="Martinez A.T."/>
            <person name="Otillar R."/>
            <person name="Spatafora J.W."/>
            <person name="Yadav J.S."/>
            <person name="Aerts A."/>
            <person name="Benoit I."/>
            <person name="Boyd A."/>
            <person name="Carlson A."/>
            <person name="Copeland A."/>
            <person name="Coutinho P.M."/>
            <person name="de Vries R.P."/>
            <person name="Ferreira P."/>
            <person name="Findley K."/>
            <person name="Foster B."/>
            <person name="Gaskell J."/>
            <person name="Glotzer D."/>
            <person name="Gorecki P."/>
            <person name="Heitman J."/>
            <person name="Hesse C."/>
            <person name="Hori C."/>
            <person name="Igarashi K."/>
            <person name="Jurgens J.A."/>
            <person name="Kallen N."/>
            <person name="Kersten P."/>
            <person name="Kohler A."/>
            <person name="Kuees U."/>
            <person name="Kumar T.K.A."/>
            <person name="Kuo A."/>
            <person name="LaButti K."/>
            <person name="Larrondo L.F."/>
            <person name="Lindquist E."/>
            <person name="Ling A."/>
            <person name="Lombard V."/>
            <person name="Lucas S."/>
            <person name="Lundell T."/>
            <person name="Martin R."/>
            <person name="McLaughlin D.J."/>
            <person name="Morgenstern I."/>
            <person name="Morin E."/>
            <person name="Murat C."/>
            <person name="Nagy L.G."/>
            <person name="Nolan M."/>
            <person name="Ohm R.A."/>
            <person name="Patyshakuliyeva A."/>
            <person name="Rokas A."/>
            <person name="Ruiz-Duenas F.J."/>
            <person name="Sabat G."/>
            <person name="Salamov A."/>
            <person name="Samejima M."/>
            <person name="Schmutz J."/>
            <person name="Slot J.C."/>
            <person name="St John F."/>
            <person name="Stenlid J."/>
            <person name="Sun H."/>
            <person name="Sun S."/>
            <person name="Syed K."/>
            <person name="Tsang A."/>
            <person name="Wiebenga A."/>
            <person name="Young D."/>
            <person name="Pisabarro A."/>
            <person name="Eastwood D.C."/>
            <person name="Martin F."/>
            <person name="Cullen D."/>
            <person name="Grigoriev I.V."/>
            <person name="Hibbett D.S."/>
        </authorList>
    </citation>
    <scope>NUCLEOTIDE SEQUENCE [LARGE SCALE GENOMIC DNA]</scope>
    <source>
        <strain evidence="3">RWD-64-598 SS2</strain>
    </source>
</reference>
<dbReference type="Gene3D" id="2.130.10.10">
    <property type="entry name" value="YVTN repeat-like/Quinoprotein amine dehydrogenase"/>
    <property type="match status" value="1"/>
</dbReference>
<evidence type="ECO:0008006" key="4">
    <source>
        <dbReference type="Google" id="ProtNLM"/>
    </source>
</evidence>
<gene>
    <name evidence="2" type="ORF">CONPUDRAFT_162124</name>
</gene>
<feature type="compositionally biased region" description="Polar residues" evidence="1">
    <location>
        <begin position="26"/>
        <end position="38"/>
    </location>
</feature>
<dbReference type="InterPro" id="IPR011047">
    <property type="entry name" value="Quinoprotein_ADH-like_sf"/>
</dbReference>
<keyword evidence="3" id="KW-1185">Reference proteome</keyword>
<dbReference type="Proteomes" id="UP000053558">
    <property type="component" value="Unassembled WGS sequence"/>
</dbReference>
<dbReference type="AlphaFoldDB" id="A0A5M3N030"/>
<name>A0A5M3N030_CONPW</name>
<protein>
    <recommendedName>
        <fullName evidence="4">WD40 repeat-like protein</fullName>
    </recommendedName>
</protein>
<comment type="caution">
    <text evidence="2">The sequence shown here is derived from an EMBL/GenBank/DDBJ whole genome shotgun (WGS) entry which is preliminary data.</text>
</comment>
<dbReference type="RefSeq" id="XP_007764476.1">
    <property type="nucleotide sequence ID" value="XM_007766286.1"/>
</dbReference>
<feature type="region of interest" description="Disordered" evidence="1">
    <location>
        <begin position="26"/>
        <end position="52"/>
    </location>
</feature>
<evidence type="ECO:0000256" key="1">
    <source>
        <dbReference type="SAM" id="MobiDB-lite"/>
    </source>
</evidence>
<evidence type="ECO:0000313" key="2">
    <source>
        <dbReference type="EMBL" id="EIW84773.1"/>
    </source>
</evidence>
<proteinExistence type="predicted"/>
<dbReference type="GeneID" id="19204676"/>
<dbReference type="EMBL" id="JH711574">
    <property type="protein sequence ID" value="EIW84773.1"/>
    <property type="molecule type" value="Genomic_DNA"/>
</dbReference>
<evidence type="ECO:0000313" key="3">
    <source>
        <dbReference type="Proteomes" id="UP000053558"/>
    </source>
</evidence>
<dbReference type="InterPro" id="IPR015943">
    <property type="entry name" value="WD40/YVTN_repeat-like_dom_sf"/>
</dbReference>
<accession>A0A5M3N030</accession>